<feature type="transmembrane region" description="Helical" evidence="2">
    <location>
        <begin position="132"/>
        <end position="151"/>
    </location>
</feature>
<feature type="transmembrane region" description="Helical" evidence="2">
    <location>
        <begin position="101"/>
        <end position="120"/>
    </location>
</feature>
<protein>
    <submittedName>
        <fullName evidence="3">Uncharacterized protein</fullName>
    </submittedName>
</protein>
<gene>
    <name evidence="3" type="ORF">FB45DRAFT_1084413</name>
</gene>
<keyword evidence="2" id="KW-0472">Membrane</keyword>
<feature type="transmembrane region" description="Helical" evidence="2">
    <location>
        <begin position="57"/>
        <end position="81"/>
    </location>
</feature>
<feature type="region of interest" description="Disordered" evidence="1">
    <location>
        <begin position="259"/>
        <end position="286"/>
    </location>
</feature>
<evidence type="ECO:0000313" key="3">
    <source>
        <dbReference type="EMBL" id="KAJ7625819.1"/>
    </source>
</evidence>
<evidence type="ECO:0000256" key="2">
    <source>
        <dbReference type="SAM" id="Phobius"/>
    </source>
</evidence>
<feature type="transmembrane region" description="Helical" evidence="2">
    <location>
        <begin position="163"/>
        <end position="184"/>
    </location>
</feature>
<keyword evidence="2" id="KW-0812">Transmembrane</keyword>
<organism evidence="3 4">
    <name type="scientific">Roridomyces roridus</name>
    <dbReference type="NCBI Taxonomy" id="1738132"/>
    <lineage>
        <taxon>Eukaryota</taxon>
        <taxon>Fungi</taxon>
        <taxon>Dikarya</taxon>
        <taxon>Basidiomycota</taxon>
        <taxon>Agaricomycotina</taxon>
        <taxon>Agaricomycetes</taxon>
        <taxon>Agaricomycetidae</taxon>
        <taxon>Agaricales</taxon>
        <taxon>Marasmiineae</taxon>
        <taxon>Mycenaceae</taxon>
        <taxon>Roridomyces</taxon>
    </lineage>
</organism>
<evidence type="ECO:0000313" key="4">
    <source>
        <dbReference type="Proteomes" id="UP001221142"/>
    </source>
</evidence>
<name>A0AAD7BNF3_9AGAR</name>
<dbReference type="Proteomes" id="UP001221142">
    <property type="component" value="Unassembled WGS sequence"/>
</dbReference>
<reference evidence="3" key="1">
    <citation type="submission" date="2023-03" db="EMBL/GenBank/DDBJ databases">
        <title>Massive genome expansion in bonnet fungi (Mycena s.s.) driven by repeated elements and novel gene families across ecological guilds.</title>
        <authorList>
            <consortium name="Lawrence Berkeley National Laboratory"/>
            <person name="Harder C.B."/>
            <person name="Miyauchi S."/>
            <person name="Viragh M."/>
            <person name="Kuo A."/>
            <person name="Thoen E."/>
            <person name="Andreopoulos B."/>
            <person name="Lu D."/>
            <person name="Skrede I."/>
            <person name="Drula E."/>
            <person name="Henrissat B."/>
            <person name="Morin E."/>
            <person name="Kohler A."/>
            <person name="Barry K."/>
            <person name="LaButti K."/>
            <person name="Morin E."/>
            <person name="Salamov A."/>
            <person name="Lipzen A."/>
            <person name="Mereny Z."/>
            <person name="Hegedus B."/>
            <person name="Baldrian P."/>
            <person name="Stursova M."/>
            <person name="Weitz H."/>
            <person name="Taylor A."/>
            <person name="Grigoriev I.V."/>
            <person name="Nagy L.G."/>
            <person name="Martin F."/>
            <person name="Kauserud H."/>
        </authorList>
    </citation>
    <scope>NUCLEOTIDE SEQUENCE</scope>
    <source>
        <strain evidence="3">9284</strain>
    </source>
</reference>
<feature type="transmembrane region" description="Helical" evidence="2">
    <location>
        <begin position="196"/>
        <end position="217"/>
    </location>
</feature>
<evidence type="ECO:0000256" key="1">
    <source>
        <dbReference type="SAM" id="MobiDB-lite"/>
    </source>
</evidence>
<sequence>MQGIADTSVRVNFATLIVVSLLYGIVLLLFISNIYFLATRRTLAGKSRSRKQNFTSLAFLGVTALFLLVTAHWTIVVYRGYLAFIALGTPTKFYNGEHTELVMEALFFVSIFLGDLLLVYRLWVVWGGNRTIMIFPFLAVVGASVGSTLAVSQNQQLLPGPTAAQMAFWFSFANNLYSTAAIVYRIMRAKASPESYLMRILAILVESAALQMFWFILVGATSDLGSTTSSNCFAVDTFPAITAITNLLIHARVGLGWSQESPSRRTDHGGSSRKRRHQKSVPGRFEEDIIHITKPDHARIQQA</sequence>
<dbReference type="EMBL" id="JARKIF010000012">
    <property type="protein sequence ID" value="KAJ7625819.1"/>
    <property type="molecule type" value="Genomic_DNA"/>
</dbReference>
<comment type="caution">
    <text evidence="3">The sequence shown here is derived from an EMBL/GenBank/DDBJ whole genome shotgun (WGS) entry which is preliminary data.</text>
</comment>
<accession>A0AAD7BNF3</accession>
<keyword evidence="4" id="KW-1185">Reference proteome</keyword>
<proteinExistence type="predicted"/>
<feature type="transmembrane region" description="Helical" evidence="2">
    <location>
        <begin position="237"/>
        <end position="255"/>
    </location>
</feature>
<dbReference type="AlphaFoldDB" id="A0AAD7BNF3"/>
<feature type="transmembrane region" description="Helical" evidence="2">
    <location>
        <begin position="12"/>
        <end position="36"/>
    </location>
</feature>
<keyword evidence="2" id="KW-1133">Transmembrane helix</keyword>